<dbReference type="InterPro" id="IPR009351">
    <property type="entry name" value="AlkZ-like"/>
</dbReference>
<evidence type="ECO:0008006" key="3">
    <source>
        <dbReference type="Google" id="ProtNLM"/>
    </source>
</evidence>
<dbReference type="PANTHER" id="PTHR38479:SF2">
    <property type="entry name" value="WINGED HELIX DNA-BINDING DOMAIN-CONTAINING PROTEIN"/>
    <property type="match status" value="1"/>
</dbReference>
<dbReference type="RefSeq" id="WP_033516979.1">
    <property type="nucleotide sequence ID" value="NZ_CAUPKV010000003.1"/>
</dbReference>
<reference evidence="1 2" key="1">
    <citation type="submission" date="2014-03" db="EMBL/GenBank/DDBJ databases">
        <title>Genomics of Bifidobacteria.</title>
        <authorList>
            <person name="Ventura M."/>
            <person name="Milani C."/>
            <person name="Lugli G.A."/>
        </authorList>
    </citation>
    <scope>NUCLEOTIDE SEQUENCE [LARGE SCALE GENOMIC DNA]</scope>
    <source>
        <strain evidence="1 2">LMG 21589</strain>
    </source>
</reference>
<proteinExistence type="predicted"/>
<organism evidence="1 2">
    <name type="scientific">Bifidobacterium scardovii</name>
    <dbReference type="NCBI Taxonomy" id="158787"/>
    <lineage>
        <taxon>Bacteria</taxon>
        <taxon>Bacillati</taxon>
        <taxon>Actinomycetota</taxon>
        <taxon>Actinomycetes</taxon>
        <taxon>Bifidobacteriales</taxon>
        <taxon>Bifidobacteriaceae</taxon>
        <taxon>Bifidobacterium</taxon>
    </lineage>
</organism>
<sequence length="345" mass="38819">MDRTDLLACTLVRQHVTDRAPKRTVVSDLCGLQAQFAQAPCDALRIRANDFTPDTWNDGLVKIWSHRGTMHVVRADELGLYLSARDIRGPWVETGWGISPADSARWSAFIREQVASGIDGRDGLKQACRSAGMDDDLLTRIFHGWGGLLKEMCNRGLIAYQPGTEKRFMLPPPVTWMDRDEARTLLALRYFQHYGPATAGDCAAFLGYRVAEVRELIRRIRPQLAETLVNGTSYLYAGELDDAGTHVPACVFLAGFDQLVLGYRDRSRIIDDRDLKLVTNIAGIVFPIVLYRGRARARWKRTGSTVTITPFREPSPTAQRIIEARARRLFTGERIRVMFAPPLCQ</sequence>
<evidence type="ECO:0000313" key="2">
    <source>
        <dbReference type="Proteomes" id="UP000029033"/>
    </source>
</evidence>
<dbReference type="PANTHER" id="PTHR38479">
    <property type="entry name" value="LMO0824 PROTEIN"/>
    <property type="match status" value="1"/>
</dbReference>
<name>A0A087DHR0_9BIFI</name>
<dbReference type="EMBL" id="JGZO01000004">
    <property type="protein sequence ID" value="KFI95060.1"/>
    <property type="molecule type" value="Genomic_DNA"/>
</dbReference>
<evidence type="ECO:0000313" key="1">
    <source>
        <dbReference type="EMBL" id="KFI95060.1"/>
    </source>
</evidence>
<dbReference type="Proteomes" id="UP000029033">
    <property type="component" value="Unassembled WGS sequence"/>
</dbReference>
<gene>
    <name evidence="1" type="ORF">BSCA_0877</name>
</gene>
<dbReference type="eggNOG" id="COG3214">
    <property type="taxonomic scope" value="Bacteria"/>
</dbReference>
<dbReference type="AlphaFoldDB" id="A0A087DHR0"/>
<keyword evidence="2" id="KW-1185">Reference proteome</keyword>
<protein>
    <recommendedName>
        <fullName evidence="3">Winged helix DNA-binding domain-containing protein</fullName>
    </recommendedName>
</protein>
<dbReference type="GeneID" id="85165867"/>
<accession>A0A087DHR0</accession>
<dbReference type="Pfam" id="PF06224">
    <property type="entry name" value="AlkZ-like"/>
    <property type="match status" value="1"/>
</dbReference>
<comment type="caution">
    <text evidence="1">The sequence shown here is derived from an EMBL/GenBank/DDBJ whole genome shotgun (WGS) entry which is preliminary data.</text>
</comment>